<keyword evidence="1" id="KW-0805">Transcription regulation</keyword>
<dbReference type="Gene3D" id="3.30.450.40">
    <property type="match status" value="1"/>
</dbReference>
<dbReference type="Pfam" id="PF01022">
    <property type="entry name" value="HTH_5"/>
    <property type="match status" value="1"/>
</dbReference>
<dbReference type="Pfam" id="PF01614">
    <property type="entry name" value="IclR_C"/>
    <property type="match status" value="1"/>
</dbReference>
<dbReference type="SUPFAM" id="SSF46785">
    <property type="entry name" value="Winged helix' DNA-binding domain"/>
    <property type="match status" value="1"/>
</dbReference>
<dbReference type="PROSITE" id="PS51078">
    <property type="entry name" value="ICLR_ED"/>
    <property type="match status" value="1"/>
</dbReference>
<dbReference type="SMART" id="SM00346">
    <property type="entry name" value="HTH_ICLR"/>
    <property type="match status" value="1"/>
</dbReference>
<dbReference type="Gene3D" id="1.10.10.10">
    <property type="entry name" value="Winged helix-like DNA-binding domain superfamily/Winged helix DNA-binding domain"/>
    <property type="match status" value="1"/>
</dbReference>
<dbReference type="InterPro" id="IPR001845">
    <property type="entry name" value="HTH_ArsR_DNA-bd_dom"/>
</dbReference>
<dbReference type="EMBL" id="JBHSWU010000001">
    <property type="protein sequence ID" value="MFC6722938.1"/>
    <property type="molecule type" value="Genomic_DNA"/>
</dbReference>
<evidence type="ECO:0000313" key="7">
    <source>
        <dbReference type="Proteomes" id="UP001596328"/>
    </source>
</evidence>
<dbReference type="InterPro" id="IPR005471">
    <property type="entry name" value="Tscrpt_reg_IclR_N"/>
</dbReference>
<dbReference type="GO" id="GO:0006355">
    <property type="term" value="P:regulation of DNA-templated transcription"/>
    <property type="evidence" value="ECO:0007669"/>
    <property type="project" value="UniProtKB-ARBA"/>
</dbReference>
<evidence type="ECO:0000313" key="6">
    <source>
        <dbReference type="EMBL" id="MFC6722938.1"/>
    </source>
</evidence>
<evidence type="ECO:0000256" key="3">
    <source>
        <dbReference type="ARBA" id="ARBA00023163"/>
    </source>
</evidence>
<proteinExistence type="predicted"/>
<dbReference type="InterPro" id="IPR029016">
    <property type="entry name" value="GAF-like_dom_sf"/>
</dbReference>
<dbReference type="InterPro" id="IPR050707">
    <property type="entry name" value="HTH_MetabolicPath_Reg"/>
</dbReference>
<comment type="caution">
    <text evidence="6">The sequence shown here is derived from an EMBL/GenBank/DDBJ whole genome shotgun (WGS) entry which is preliminary data.</text>
</comment>
<feature type="domain" description="HTH iclR-type" evidence="4">
    <location>
        <begin position="9"/>
        <end position="68"/>
    </location>
</feature>
<dbReference type="SUPFAM" id="SSF55781">
    <property type="entry name" value="GAF domain-like"/>
    <property type="match status" value="1"/>
</dbReference>
<sequence>MGDDSPRTMKTVEASWEIIHLLERQNEARVTEIAKQLGLSKSTVSTHLATLKQEKYVVCDDGKYRLSLYFLNLGEYVRNRCGVFTAGRSEVERLADETKAYCHLVAEEYGQAIYLHEAQGEHAAGENHFSKKFEKPAYLHSSAYGKAIMAYLPEHRIEEIIDEYDLIQRTDNTITSRKDLFEEMERIRDRGFALNDEEEIRGMRAVGAPILGADDEILGAISASKPSRQMRGEEFRDEMPQKVMSTANVIEVNIDTTDQIS</sequence>
<dbReference type="InterPro" id="IPR036388">
    <property type="entry name" value="WH-like_DNA-bd_sf"/>
</dbReference>
<evidence type="ECO:0000259" key="4">
    <source>
        <dbReference type="PROSITE" id="PS51077"/>
    </source>
</evidence>
<dbReference type="PANTHER" id="PTHR30136:SF35">
    <property type="entry name" value="HTH-TYPE TRANSCRIPTIONAL REGULATOR RV1719"/>
    <property type="match status" value="1"/>
</dbReference>
<organism evidence="6 7">
    <name type="scientific">Halobium palmae</name>
    <dbReference type="NCBI Taxonomy" id="1776492"/>
    <lineage>
        <taxon>Archaea</taxon>
        <taxon>Methanobacteriati</taxon>
        <taxon>Methanobacteriota</taxon>
        <taxon>Stenosarchaea group</taxon>
        <taxon>Halobacteria</taxon>
        <taxon>Halobacteriales</taxon>
        <taxon>Haloferacaceae</taxon>
        <taxon>Halobium</taxon>
    </lineage>
</organism>
<evidence type="ECO:0000259" key="5">
    <source>
        <dbReference type="PROSITE" id="PS51078"/>
    </source>
</evidence>
<keyword evidence="3" id="KW-0804">Transcription</keyword>
<dbReference type="InterPro" id="IPR036390">
    <property type="entry name" value="WH_DNA-bd_sf"/>
</dbReference>
<dbReference type="PANTHER" id="PTHR30136">
    <property type="entry name" value="HELIX-TURN-HELIX TRANSCRIPTIONAL REGULATOR, ICLR FAMILY"/>
    <property type="match status" value="1"/>
</dbReference>
<dbReference type="InterPro" id="IPR011991">
    <property type="entry name" value="ArsR-like_HTH"/>
</dbReference>
<feature type="domain" description="IclR-ED" evidence="5">
    <location>
        <begin position="69"/>
        <end position="256"/>
    </location>
</feature>
<name>A0ABD5RVI1_9EURY</name>
<dbReference type="Proteomes" id="UP001596328">
    <property type="component" value="Unassembled WGS sequence"/>
</dbReference>
<evidence type="ECO:0000256" key="2">
    <source>
        <dbReference type="ARBA" id="ARBA00023125"/>
    </source>
</evidence>
<keyword evidence="7" id="KW-1185">Reference proteome</keyword>
<accession>A0ABD5RVI1</accession>
<dbReference type="PROSITE" id="PS51077">
    <property type="entry name" value="HTH_ICLR"/>
    <property type="match status" value="1"/>
</dbReference>
<dbReference type="AlphaFoldDB" id="A0ABD5RVI1"/>
<dbReference type="InterPro" id="IPR014757">
    <property type="entry name" value="Tscrpt_reg_IclR_C"/>
</dbReference>
<keyword evidence="2" id="KW-0238">DNA-binding</keyword>
<dbReference type="CDD" id="cd00090">
    <property type="entry name" value="HTH_ARSR"/>
    <property type="match status" value="1"/>
</dbReference>
<reference evidence="6 7" key="1">
    <citation type="journal article" date="2019" name="Int. J. Syst. Evol. Microbiol.">
        <title>The Global Catalogue of Microorganisms (GCM) 10K type strain sequencing project: providing services to taxonomists for standard genome sequencing and annotation.</title>
        <authorList>
            <consortium name="The Broad Institute Genomics Platform"/>
            <consortium name="The Broad Institute Genome Sequencing Center for Infectious Disease"/>
            <person name="Wu L."/>
            <person name="Ma J."/>
        </authorList>
    </citation>
    <scope>NUCLEOTIDE SEQUENCE [LARGE SCALE GENOMIC DNA]</scope>
    <source>
        <strain evidence="6 7">NBRC 111368</strain>
    </source>
</reference>
<gene>
    <name evidence="6" type="ORF">ACFQE1_00690</name>
</gene>
<evidence type="ECO:0000256" key="1">
    <source>
        <dbReference type="ARBA" id="ARBA00023015"/>
    </source>
</evidence>
<dbReference type="GO" id="GO:0003677">
    <property type="term" value="F:DNA binding"/>
    <property type="evidence" value="ECO:0007669"/>
    <property type="project" value="UniProtKB-KW"/>
</dbReference>
<protein>
    <submittedName>
        <fullName evidence="6">IclR family transcriptional regulator</fullName>
    </submittedName>
</protein>